<dbReference type="VEuPathDB" id="VectorBase:GPPI016061"/>
<reference evidence="1" key="2">
    <citation type="submission" date="2020-05" db="UniProtKB">
        <authorList>
            <consortium name="EnsemblMetazoa"/>
        </authorList>
    </citation>
    <scope>IDENTIFICATION</scope>
    <source>
        <strain evidence="1">IAEA</strain>
    </source>
</reference>
<protein>
    <submittedName>
        <fullName evidence="1">Uncharacterized protein</fullName>
    </submittedName>
</protein>
<evidence type="ECO:0000313" key="2">
    <source>
        <dbReference type="Proteomes" id="UP000092460"/>
    </source>
</evidence>
<sequence length="66" mass="7488">MLQQFTILFLIYQAADDDEHITDHDDVGGSILFSGELSYKEIVKGFYDSIRYDNPSSCASQHINKS</sequence>
<organism evidence="1 2">
    <name type="scientific">Glossina palpalis gambiensis</name>
    <dbReference type="NCBI Taxonomy" id="67801"/>
    <lineage>
        <taxon>Eukaryota</taxon>
        <taxon>Metazoa</taxon>
        <taxon>Ecdysozoa</taxon>
        <taxon>Arthropoda</taxon>
        <taxon>Hexapoda</taxon>
        <taxon>Insecta</taxon>
        <taxon>Pterygota</taxon>
        <taxon>Neoptera</taxon>
        <taxon>Endopterygota</taxon>
        <taxon>Diptera</taxon>
        <taxon>Brachycera</taxon>
        <taxon>Muscomorpha</taxon>
        <taxon>Hippoboscoidea</taxon>
        <taxon>Glossinidae</taxon>
        <taxon>Glossina</taxon>
    </lineage>
</organism>
<dbReference type="Proteomes" id="UP000092460">
    <property type="component" value="Unassembled WGS sequence"/>
</dbReference>
<dbReference type="EMBL" id="JXJN01007274">
    <property type="status" value="NOT_ANNOTATED_CDS"/>
    <property type="molecule type" value="Genomic_DNA"/>
</dbReference>
<evidence type="ECO:0000313" key="1">
    <source>
        <dbReference type="EnsemblMetazoa" id="GPPI016061-PA"/>
    </source>
</evidence>
<dbReference type="EMBL" id="JXJN01007275">
    <property type="status" value="NOT_ANNOTATED_CDS"/>
    <property type="molecule type" value="Genomic_DNA"/>
</dbReference>
<keyword evidence="2" id="KW-1185">Reference proteome</keyword>
<name>A0A1B0B1S7_9MUSC</name>
<reference evidence="2" key="1">
    <citation type="submission" date="2015-01" db="EMBL/GenBank/DDBJ databases">
        <authorList>
            <person name="Aksoy S."/>
            <person name="Warren W."/>
            <person name="Wilson R.K."/>
        </authorList>
    </citation>
    <scope>NUCLEOTIDE SEQUENCE [LARGE SCALE GENOMIC DNA]</scope>
    <source>
        <strain evidence="2">IAEA</strain>
    </source>
</reference>
<dbReference type="EnsemblMetazoa" id="GPPI016061-RA">
    <property type="protein sequence ID" value="GPPI016061-PA"/>
    <property type="gene ID" value="GPPI016061"/>
</dbReference>
<proteinExistence type="predicted"/>
<accession>A0A1B0B1S7</accession>
<dbReference type="AlphaFoldDB" id="A0A1B0B1S7"/>